<keyword evidence="3" id="KW-1185">Reference proteome</keyword>
<dbReference type="Proteomes" id="UP000639516">
    <property type="component" value="Unassembled WGS sequence"/>
</dbReference>
<dbReference type="NCBIfam" id="TIGR02595">
    <property type="entry name" value="PEP_CTERM"/>
    <property type="match status" value="1"/>
</dbReference>
<dbReference type="EMBL" id="JAATTO010000039">
    <property type="protein sequence ID" value="MBC9981563.1"/>
    <property type="molecule type" value="Genomic_DNA"/>
</dbReference>
<name>A0ABR7UBT8_9BRAD</name>
<accession>A0ABR7UBT8</accession>
<organism evidence="2 3">
    <name type="scientific">Bradyrhizobium campsiandrae</name>
    <dbReference type="NCBI Taxonomy" id="1729892"/>
    <lineage>
        <taxon>Bacteria</taxon>
        <taxon>Pseudomonadati</taxon>
        <taxon>Pseudomonadota</taxon>
        <taxon>Alphaproteobacteria</taxon>
        <taxon>Hyphomicrobiales</taxon>
        <taxon>Nitrobacteraceae</taxon>
        <taxon>Bradyrhizobium</taxon>
    </lineage>
</organism>
<dbReference type="Pfam" id="PF07589">
    <property type="entry name" value="PEP-CTERM"/>
    <property type="match status" value="1"/>
</dbReference>
<reference evidence="2 3" key="1">
    <citation type="journal article" date="2020" name="Arch. Microbiol.">
        <title>Bradyrhizobium campsiandrae sp. nov., a nitrogen-fixing bacterial strain isolated from a native leguminous tree from the Amazon adapted to flooded conditions.</title>
        <authorList>
            <person name="Cabral Michel D."/>
            <person name="Martins da Costa E."/>
            <person name="Azarias Guimaraes A."/>
            <person name="Soares de Carvalho T."/>
            <person name="Santos de Castro Caputo P."/>
            <person name="Willems A."/>
            <person name="de Souza Moreira F.M."/>
        </authorList>
    </citation>
    <scope>NUCLEOTIDE SEQUENCE [LARGE SCALE GENOMIC DNA]</scope>
    <source>
        <strain evidence="3">INPA 384B</strain>
    </source>
</reference>
<evidence type="ECO:0000259" key="1">
    <source>
        <dbReference type="Pfam" id="PF07589"/>
    </source>
</evidence>
<feature type="non-terminal residue" evidence="2">
    <location>
        <position position="1"/>
    </location>
</feature>
<comment type="caution">
    <text evidence="2">The sequence shown here is derived from an EMBL/GenBank/DDBJ whole genome shotgun (WGS) entry which is preliminary data.</text>
</comment>
<evidence type="ECO:0000313" key="2">
    <source>
        <dbReference type="EMBL" id="MBC9981563.1"/>
    </source>
</evidence>
<evidence type="ECO:0000313" key="3">
    <source>
        <dbReference type="Proteomes" id="UP000639516"/>
    </source>
</evidence>
<gene>
    <name evidence="2" type="ORF">HA482_25480</name>
</gene>
<proteinExistence type="predicted"/>
<dbReference type="InterPro" id="IPR013424">
    <property type="entry name" value="Ice-binding_C"/>
</dbReference>
<feature type="domain" description="Ice-binding protein C-terminal" evidence="1">
    <location>
        <begin position="320"/>
        <end position="347"/>
    </location>
</feature>
<protein>
    <submittedName>
        <fullName evidence="2">PEP-CTERM sorting domain-containing protein</fullName>
    </submittedName>
</protein>
<sequence length="353" mass="34733">GGNGASANANNIISGSTTGQLYLNQSAYGGSGGSSYGNGYPAVGTAGAGGNASSTLSVNNSASNINANTYAYSGNGGYAESGSNGYGGSATALTSVTTANSATVYANANAVGGTSSGGSQGGAAAATAQITGASAGYASASSQTQSSLGWVYTSAGSPVGGPASAVTQVSIGTSGIASVPPIVVGQSLSTAILSPSTGGALAIGAMSIGYGGIGESLTYNTSAQFSNIAQNGDVLLTFLDHGFSGGGFSSMALDIVINGINHNYLWSDLASAESFFSNNTLDFGPYTGNLSVGLYWNLTSQAVGDGFAFDYAIGNYQVSAVPEPSTWAMMIIGFAGLGFMSWRKVRRPRLSLA</sequence>